<keyword evidence="3" id="KW-1185">Reference proteome</keyword>
<dbReference type="Proteomes" id="UP000799423">
    <property type="component" value="Unassembled WGS sequence"/>
</dbReference>
<feature type="region of interest" description="Disordered" evidence="1">
    <location>
        <begin position="81"/>
        <end position="148"/>
    </location>
</feature>
<accession>A0A6A7B093</accession>
<dbReference type="AlphaFoldDB" id="A0A6A7B093"/>
<evidence type="ECO:0000313" key="3">
    <source>
        <dbReference type="Proteomes" id="UP000799423"/>
    </source>
</evidence>
<dbReference type="EMBL" id="MU006321">
    <property type="protein sequence ID" value="KAF2848047.1"/>
    <property type="molecule type" value="Genomic_DNA"/>
</dbReference>
<feature type="compositionally biased region" description="Low complexity" evidence="1">
    <location>
        <begin position="87"/>
        <end position="108"/>
    </location>
</feature>
<sequence>MPAGYDNNSMAHPDDRIILFLTVRLYDPPRTCHLLKTQSHPFDSVSSFTVSVSHITISQDNIPLLVHIMTLSSARTILPHRTNSSETHTTPAVAPAPSSTETTTQTRSQPPPYNDASKQESAEMKAPSKNFEVRKSSESLPPYDSGNIVDIRGAEHERRREAMDERERIEGKAPKRKTDKRFLDIISLADQIRGHLAMRTVEAGLHGLAYLISGGSS</sequence>
<reference evidence="2" key="1">
    <citation type="submission" date="2020-01" db="EMBL/GenBank/DDBJ databases">
        <authorList>
            <consortium name="DOE Joint Genome Institute"/>
            <person name="Haridas S."/>
            <person name="Albert R."/>
            <person name="Binder M."/>
            <person name="Bloem J."/>
            <person name="Labutti K."/>
            <person name="Salamov A."/>
            <person name="Andreopoulos B."/>
            <person name="Baker S.E."/>
            <person name="Barry K."/>
            <person name="Bills G."/>
            <person name="Bluhm B.H."/>
            <person name="Cannon C."/>
            <person name="Castanera R."/>
            <person name="Culley D.E."/>
            <person name="Daum C."/>
            <person name="Ezra D."/>
            <person name="Gonzalez J.B."/>
            <person name="Henrissat B."/>
            <person name="Kuo A."/>
            <person name="Liang C."/>
            <person name="Lipzen A."/>
            <person name="Lutzoni F."/>
            <person name="Magnuson J."/>
            <person name="Mondo S."/>
            <person name="Nolan M."/>
            <person name="Ohm R."/>
            <person name="Pangilinan J."/>
            <person name="Park H.-J."/>
            <person name="Ramirez L."/>
            <person name="Alfaro M."/>
            <person name="Sun H."/>
            <person name="Tritt A."/>
            <person name="Yoshinaga Y."/>
            <person name="Zwiers L.-H."/>
            <person name="Turgeon B.G."/>
            <person name="Goodwin S.B."/>
            <person name="Spatafora J.W."/>
            <person name="Crous P.W."/>
            <person name="Grigoriev I.V."/>
        </authorList>
    </citation>
    <scope>NUCLEOTIDE SEQUENCE</scope>
    <source>
        <strain evidence="2">IPT5</strain>
    </source>
</reference>
<evidence type="ECO:0000313" key="2">
    <source>
        <dbReference type="EMBL" id="KAF2848047.1"/>
    </source>
</evidence>
<evidence type="ECO:0000256" key="1">
    <source>
        <dbReference type="SAM" id="MobiDB-lite"/>
    </source>
</evidence>
<proteinExistence type="predicted"/>
<protein>
    <submittedName>
        <fullName evidence="2">Uncharacterized protein</fullName>
    </submittedName>
</protein>
<gene>
    <name evidence="2" type="ORF">T440DRAFT_182544</name>
</gene>
<organism evidence="2 3">
    <name type="scientific">Plenodomus tracheiphilus IPT5</name>
    <dbReference type="NCBI Taxonomy" id="1408161"/>
    <lineage>
        <taxon>Eukaryota</taxon>
        <taxon>Fungi</taxon>
        <taxon>Dikarya</taxon>
        <taxon>Ascomycota</taxon>
        <taxon>Pezizomycotina</taxon>
        <taxon>Dothideomycetes</taxon>
        <taxon>Pleosporomycetidae</taxon>
        <taxon>Pleosporales</taxon>
        <taxon>Pleosporineae</taxon>
        <taxon>Leptosphaeriaceae</taxon>
        <taxon>Plenodomus</taxon>
    </lineage>
</organism>
<name>A0A6A7B093_9PLEO</name>